<evidence type="ECO:0000256" key="4">
    <source>
        <dbReference type="ARBA" id="ARBA00017632"/>
    </source>
</evidence>
<feature type="domain" description="Nucleoside diphosphate kinase-like" evidence="12">
    <location>
        <begin position="4"/>
        <end position="137"/>
    </location>
</feature>
<comment type="similarity">
    <text evidence="2">Belongs to the NDK family.</text>
</comment>
<sequence>MDIKERTLVIIKPDGIQKKLIGEIISRIERKGLKITNLKMMRISKELAEKHYEEHKKKPFYRDLINFITSASVVVMIVEGEDVISTFRLMMGPTDSRKATPGTIRGDHGLNIERNIIHGSDSTKSAKREISLFFQEE</sequence>
<dbReference type="SMART" id="SM00562">
    <property type="entry name" value="NDK"/>
    <property type="match status" value="1"/>
</dbReference>
<comment type="caution">
    <text evidence="13">The sequence shown here is derived from an EMBL/GenBank/DDBJ whole genome shotgun (WGS) entry which is preliminary data.</text>
</comment>
<keyword evidence="9" id="KW-0067">ATP-binding</keyword>
<accession>X0U5E2</accession>
<keyword evidence="5" id="KW-0808">Transferase</keyword>
<evidence type="ECO:0000259" key="12">
    <source>
        <dbReference type="SMART" id="SM00562"/>
    </source>
</evidence>
<dbReference type="PROSITE" id="PS51374">
    <property type="entry name" value="NDPK_LIKE"/>
    <property type="match status" value="1"/>
</dbReference>
<dbReference type="SUPFAM" id="SSF54919">
    <property type="entry name" value="Nucleoside diphosphate kinase, NDK"/>
    <property type="match status" value="1"/>
</dbReference>
<evidence type="ECO:0000313" key="13">
    <source>
        <dbReference type="EMBL" id="GAF94561.1"/>
    </source>
</evidence>
<gene>
    <name evidence="13" type="ORF">S01H1_30012</name>
</gene>
<dbReference type="GO" id="GO:0046872">
    <property type="term" value="F:metal ion binding"/>
    <property type="evidence" value="ECO:0007669"/>
    <property type="project" value="UniProtKB-KW"/>
</dbReference>
<dbReference type="FunFam" id="3.30.70.141:FF:000003">
    <property type="entry name" value="Nucleoside diphosphate kinase"/>
    <property type="match status" value="1"/>
</dbReference>
<comment type="cofactor">
    <cofactor evidence="1">
        <name>Mg(2+)</name>
        <dbReference type="ChEBI" id="CHEBI:18420"/>
    </cofactor>
</comment>
<evidence type="ECO:0000256" key="11">
    <source>
        <dbReference type="ARBA" id="ARBA00023080"/>
    </source>
</evidence>
<protein>
    <recommendedName>
        <fullName evidence="4">Nucleoside diphosphate kinase</fullName>
        <ecNumber evidence="3">2.7.4.6</ecNumber>
    </recommendedName>
</protein>
<keyword evidence="6" id="KW-0479">Metal-binding</keyword>
<evidence type="ECO:0000256" key="8">
    <source>
        <dbReference type="ARBA" id="ARBA00022777"/>
    </source>
</evidence>
<keyword evidence="10" id="KW-0460">Magnesium</keyword>
<dbReference type="GO" id="GO:0006241">
    <property type="term" value="P:CTP biosynthetic process"/>
    <property type="evidence" value="ECO:0007669"/>
    <property type="project" value="InterPro"/>
</dbReference>
<dbReference type="InterPro" id="IPR034907">
    <property type="entry name" value="NDK-like_dom"/>
</dbReference>
<dbReference type="EMBL" id="BARS01018444">
    <property type="protein sequence ID" value="GAF94561.1"/>
    <property type="molecule type" value="Genomic_DNA"/>
</dbReference>
<evidence type="ECO:0000256" key="3">
    <source>
        <dbReference type="ARBA" id="ARBA00012966"/>
    </source>
</evidence>
<keyword evidence="7" id="KW-0547">Nucleotide-binding</keyword>
<name>X0U5E2_9ZZZZ</name>
<dbReference type="HAMAP" id="MF_00451">
    <property type="entry name" value="NDP_kinase"/>
    <property type="match status" value="1"/>
</dbReference>
<evidence type="ECO:0000256" key="7">
    <source>
        <dbReference type="ARBA" id="ARBA00022741"/>
    </source>
</evidence>
<evidence type="ECO:0000256" key="2">
    <source>
        <dbReference type="ARBA" id="ARBA00008142"/>
    </source>
</evidence>
<dbReference type="PRINTS" id="PR01243">
    <property type="entry name" value="NUCDPKINASE"/>
</dbReference>
<evidence type="ECO:0000256" key="9">
    <source>
        <dbReference type="ARBA" id="ARBA00022840"/>
    </source>
</evidence>
<evidence type="ECO:0000256" key="1">
    <source>
        <dbReference type="ARBA" id="ARBA00001946"/>
    </source>
</evidence>
<dbReference type="PANTHER" id="PTHR11349">
    <property type="entry name" value="NUCLEOSIDE DIPHOSPHATE KINASE"/>
    <property type="match status" value="1"/>
</dbReference>
<dbReference type="GO" id="GO:0006183">
    <property type="term" value="P:GTP biosynthetic process"/>
    <property type="evidence" value="ECO:0007669"/>
    <property type="project" value="InterPro"/>
</dbReference>
<keyword evidence="11" id="KW-0546">Nucleotide metabolism</keyword>
<evidence type="ECO:0000256" key="6">
    <source>
        <dbReference type="ARBA" id="ARBA00022723"/>
    </source>
</evidence>
<organism evidence="13">
    <name type="scientific">marine sediment metagenome</name>
    <dbReference type="NCBI Taxonomy" id="412755"/>
    <lineage>
        <taxon>unclassified sequences</taxon>
        <taxon>metagenomes</taxon>
        <taxon>ecological metagenomes</taxon>
    </lineage>
</organism>
<dbReference type="InterPro" id="IPR036850">
    <property type="entry name" value="NDK-like_dom_sf"/>
</dbReference>
<evidence type="ECO:0000256" key="5">
    <source>
        <dbReference type="ARBA" id="ARBA00022679"/>
    </source>
</evidence>
<dbReference type="Pfam" id="PF00334">
    <property type="entry name" value="NDK"/>
    <property type="match status" value="1"/>
</dbReference>
<evidence type="ECO:0000256" key="10">
    <source>
        <dbReference type="ARBA" id="ARBA00022842"/>
    </source>
</evidence>
<dbReference type="NCBIfam" id="NF001908">
    <property type="entry name" value="PRK00668.1"/>
    <property type="match status" value="1"/>
</dbReference>
<proteinExistence type="inferred from homology"/>
<dbReference type="Gene3D" id="3.30.70.141">
    <property type="entry name" value="Nucleoside diphosphate kinase-like domain"/>
    <property type="match status" value="1"/>
</dbReference>
<dbReference type="EC" id="2.7.4.6" evidence="3"/>
<dbReference type="InterPro" id="IPR001564">
    <property type="entry name" value="Nucleoside_diP_kinase"/>
</dbReference>
<dbReference type="GO" id="GO:0006228">
    <property type="term" value="P:UTP biosynthetic process"/>
    <property type="evidence" value="ECO:0007669"/>
    <property type="project" value="InterPro"/>
</dbReference>
<dbReference type="AlphaFoldDB" id="X0U5E2"/>
<dbReference type="GO" id="GO:0005524">
    <property type="term" value="F:ATP binding"/>
    <property type="evidence" value="ECO:0007669"/>
    <property type="project" value="UniProtKB-KW"/>
</dbReference>
<reference evidence="13" key="1">
    <citation type="journal article" date="2014" name="Front. Microbiol.">
        <title>High frequency of phylogenetically diverse reductive dehalogenase-homologous genes in deep subseafloor sedimentary metagenomes.</title>
        <authorList>
            <person name="Kawai M."/>
            <person name="Futagami T."/>
            <person name="Toyoda A."/>
            <person name="Takaki Y."/>
            <person name="Nishi S."/>
            <person name="Hori S."/>
            <person name="Arai W."/>
            <person name="Tsubouchi T."/>
            <person name="Morono Y."/>
            <person name="Uchiyama I."/>
            <person name="Ito T."/>
            <person name="Fujiyama A."/>
            <person name="Inagaki F."/>
            <person name="Takami H."/>
        </authorList>
    </citation>
    <scope>NUCLEOTIDE SEQUENCE</scope>
    <source>
        <strain evidence="13">Expedition CK06-06</strain>
    </source>
</reference>
<dbReference type="GO" id="GO:0004550">
    <property type="term" value="F:nucleoside diphosphate kinase activity"/>
    <property type="evidence" value="ECO:0007669"/>
    <property type="project" value="UniProtKB-EC"/>
</dbReference>
<dbReference type="CDD" id="cd04413">
    <property type="entry name" value="NDPk_I"/>
    <property type="match status" value="1"/>
</dbReference>
<keyword evidence="8" id="KW-0418">Kinase</keyword>